<dbReference type="Proteomes" id="UP000041254">
    <property type="component" value="Unassembled WGS sequence"/>
</dbReference>
<keyword evidence="4" id="KW-0560">Oxidoreductase</keyword>
<dbReference type="SUPFAM" id="SSF51905">
    <property type="entry name" value="FAD/NAD(P)-binding domain"/>
    <property type="match status" value="1"/>
</dbReference>
<proteinExistence type="predicted"/>
<feature type="domain" description="FAD-dependent oxidoreductase 2 FAD-binding" evidence="5">
    <location>
        <begin position="13"/>
        <end position="535"/>
    </location>
</feature>
<dbReference type="Gene3D" id="3.90.700.10">
    <property type="entry name" value="Succinate dehydrogenase/fumarate reductase flavoprotein, catalytic domain"/>
    <property type="match status" value="1"/>
</dbReference>
<gene>
    <name evidence="6" type="ORF">Vbra_20056</name>
</gene>
<name>A0A0G4EA39_VITBC</name>
<dbReference type="InterPro" id="IPR050315">
    <property type="entry name" value="FAD-oxidoreductase_2"/>
</dbReference>
<keyword evidence="3" id="KW-0274">FAD</keyword>
<dbReference type="Pfam" id="PF00890">
    <property type="entry name" value="FAD_binding_2"/>
    <property type="match status" value="1"/>
</dbReference>
<sequence length="826" mass="86943">MVAPHDETHLDTHVVVVGSGAAGLCAAIEAAESGARVMLIEKHKIGGNSAKATSGINGAGTSVQRALGIEDRPEAFMQDTLVSGEGMADEQLVARLAHSSASAVEWLISLGVNLTQVERLGGHSTARSHRIPPLPDGRPVPVGWTTISALVRKIKDFGDRITVMEGYRLLDIIISNDAQPSLSPSPHLPGHAAEGVVIQATNTTADDSPAAPPLTIHSDSVVLATGGFSSDALPQQQGQGDHLPGHLAPSLLKEVAPLLAHHATTNGLFATGDSLKIGQHRGLAMKHLEHIQLHPTGFVDLCDPLSSTKWLAPEMLRGCGAILVTHTGERFVNELEKRSVVSDAILQGGTPILAWPGMEGARLRPDSGEDEGAAARRASNSAALLMNEAIRQRVGAGTLRFYEQKGLIRSAGSLREAAAMLGVREDRLIATIKDYSNGMAQGKDSFGKSVFPAALSPDDTFYIAIVTPCLHYTMGGLCVNSSAQVMREEPSAVVDPLLDLGVPTQPPRRPVSGLFAAGEVVGGLHGANRLAGNGLLESVVFGRLAGNWAARSSKRSSSTLPLPIHPGGESAELRLREIDDRTIPGCAVLRFDLPSGRHVANVGLGGRVLLKPPHCRNGVSLPVLTPPSSFTGVLELALFATVDGDTDVEQSPRPPPLGCVCAPGSVVSASLEPPQEGAGDMQRLDRMVRKDDGVKCVVAAGNDGLALALQLMRYALHHHDTLRGMLQVIVISANCRCCQYLQKTAQQHRSVLEGRFQLQAKCSDEDGCHGDVPGAAVGDGLWECDGLLESVQLAKLMAQQRLFLCGVGVKDAADATADEGARIRGC</sequence>
<dbReference type="PANTHER" id="PTHR43400">
    <property type="entry name" value="FUMARATE REDUCTASE"/>
    <property type="match status" value="1"/>
</dbReference>
<dbReference type="SUPFAM" id="SSF56425">
    <property type="entry name" value="Succinate dehydrogenase/fumarate reductase flavoprotein, catalytic domain"/>
    <property type="match status" value="1"/>
</dbReference>
<dbReference type="STRING" id="1169540.A0A0G4EA39"/>
<dbReference type="GO" id="GO:0016491">
    <property type="term" value="F:oxidoreductase activity"/>
    <property type="evidence" value="ECO:0007669"/>
    <property type="project" value="UniProtKB-KW"/>
</dbReference>
<protein>
    <recommendedName>
        <fullName evidence="5">FAD-dependent oxidoreductase 2 FAD-binding domain-containing protein</fullName>
    </recommendedName>
</protein>
<evidence type="ECO:0000256" key="2">
    <source>
        <dbReference type="ARBA" id="ARBA00022630"/>
    </source>
</evidence>
<dbReference type="InterPro" id="IPR003953">
    <property type="entry name" value="FAD-dep_OxRdtase_2_FAD-bd"/>
</dbReference>
<organism evidence="6 7">
    <name type="scientific">Vitrella brassicaformis (strain CCMP3155)</name>
    <dbReference type="NCBI Taxonomy" id="1169540"/>
    <lineage>
        <taxon>Eukaryota</taxon>
        <taxon>Sar</taxon>
        <taxon>Alveolata</taxon>
        <taxon>Colpodellida</taxon>
        <taxon>Vitrellaceae</taxon>
        <taxon>Vitrella</taxon>
    </lineage>
</organism>
<evidence type="ECO:0000256" key="4">
    <source>
        <dbReference type="ARBA" id="ARBA00023002"/>
    </source>
</evidence>
<dbReference type="InterPro" id="IPR036188">
    <property type="entry name" value="FAD/NAD-bd_sf"/>
</dbReference>
<dbReference type="PhylomeDB" id="A0A0G4EA39"/>
<reference evidence="6 7" key="1">
    <citation type="submission" date="2014-11" db="EMBL/GenBank/DDBJ databases">
        <authorList>
            <person name="Zhu J."/>
            <person name="Qi W."/>
            <person name="Song R."/>
        </authorList>
    </citation>
    <scope>NUCLEOTIDE SEQUENCE [LARGE SCALE GENOMIC DNA]</scope>
</reference>
<dbReference type="InterPro" id="IPR027477">
    <property type="entry name" value="Succ_DH/fumarate_Rdtase_cat_sf"/>
</dbReference>
<evidence type="ECO:0000256" key="3">
    <source>
        <dbReference type="ARBA" id="ARBA00022827"/>
    </source>
</evidence>
<dbReference type="AlphaFoldDB" id="A0A0G4EA39"/>
<dbReference type="OMA" id="ISANCRC"/>
<dbReference type="OrthoDB" id="10252157at2759"/>
<comment type="cofactor">
    <cofactor evidence="1">
        <name>FAD</name>
        <dbReference type="ChEBI" id="CHEBI:57692"/>
    </cofactor>
</comment>
<evidence type="ECO:0000256" key="1">
    <source>
        <dbReference type="ARBA" id="ARBA00001974"/>
    </source>
</evidence>
<dbReference type="InParanoid" id="A0A0G4EA39"/>
<keyword evidence="7" id="KW-1185">Reference proteome</keyword>
<evidence type="ECO:0000313" key="6">
    <source>
        <dbReference type="EMBL" id="CEL92101.1"/>
    </source>
</evidence>
<dbReference type="PANTHER" id="PTHR43400:SF7">
    <property type="entry name" value="FAD-DEPENDENT OXIDOREDUCTASE 2 FAD BINDING DOMAIN-CONTAINING PROTEIN"/>
    <property type="match status" value="1"/>
</dbReference>
<accession>A0A0G4EA39</accession>
<dbReference type="EMBL" id="CDMY01000047">
    <property type="protein sequence ID" value="CEL92101.1"/>
    <property type="molecule type" value="Genomic_DNA"/>
</dbReference>
<dbReference type="Gene3D" id="3.50.50.60">
    <property type="entry name" value="FAD/NAD(P)-binding domain"/>
    <property type="match status" value="1"/>
</dbReference>
<evidence type="ECO:0000259" key="5">
    <source>
        <dbReference type="Pfam" id="PF00890"/>
    </source>
</evidence>
<keyword evidence="2" id="KW-0285">Flavoprotein</keyword>
<evidence type="ECO:0000313" key="7">
    <source>
        <dbReference type="Proteomes" id="UP000041254"/>
    </source>
</evidence>
<dbReference type="VEuPathDB" id="CryptoDB:Vbra_20056"/>
<dbReference type="PRINTS" id="PR00411">
    <property type="entry name" value="PNDRDTASEI"/>
</dbReference>